<dbReference type="RefSeq" id="WP_093036805.1">
    <property type="nucleotide sequence ID" value="NZ_FMZV01000021.1"/>
</dbReference>
<evidence type="ECO:0000256" key="2">
    <source>
        <dbReference type="RuleBase" id="RU003616"/>
    </source>
</evidence>
<evidence type="ECO:0000313" key="4">
    <source>
        <dbReference type="EMBL" id="SDE50197.1"/>
    </source>
</evidence>
<name>A0A1G7DF85_9RHOB</name>
<evidence type="ECO:0000313" key="5">
    <source>
        <dbReference type="Proteomes" id="UP000199628"/>
    </source>
</evidence>
<feature type="domain" description="SHSP" evidence="3">
    <location>
        <begin position="10"/>
        <end position="126"/>
    </location>
</feature>
<dbReference type="Pfam" id="PF00011">
    <property type="entry name" value="HSP20"/>
    <property type="match status" value="1"/>
</dbReference>
<dbReference type="InterPro" id="IPR002068">
    <property type="entry name" value="A-crystallin/Hsp20_dom"/>
</dbReference>
<reference evidence="5" key="1">
    <citation type="submission" date="2016-10" db="EMBL/GenBank/DDBJ databases">
        <authorList>
            <person name="Varghese N."/>
            <person name="Submissions S."/>
        </authorList>
    </citation>
    <scope>NUCLEOTIDE SEQUENCE [LARGE SCALE GENOMIC DNA]</scope>
    <source>
        <strain evidence="5">CGMCC 1.9108</strain>
    </source>
</reference>
<dbReference type="EMBL" id="FMZV01000021">
    <property type="protein sequence ID" value="SDE50197.1"/>
    <property type="molecule type" value="Genomic_DNA"/>
</dbReference>
<dbReference type="SUPFAM" id="SSF49764">
    <property type="entry name" value="HSP20-like chaperones"/>
    <property type="match status" value="1"/>
</dbReference>
<sequence>MGRRASAPVVHAAAAVPTLDVIDKENEVKLMADLPGLTEKDNDVQVTDSRLTISGEKREEIEEGGKEGERYVSERRFGSFMRRIALPEGIDQDKIDASFRNGVLTVHLPKTPEAQHPARKIEVRGVA</sequence>
<organism evidence="4 5">
    <name type="scientific">Ruegeria marina</name>
    <dbReference type="NCBI Taxonomy" id="639004"/>
    <lineage>
        <taxon>Bacteria</taxon>
        <taxon>Pseudomonadati</taxon>
        <taxon>Pseudomonadota</taxon>
        <taxon>Alphaproteobacteria</taxon>
        <taxon>Rhodobacterales</taxon>
        <taxon>Roseobacteraceae</taxon>
        <taxon>Ruegeria</taxon>
    </lineage>
</organism>
<proteinExistence type="inferred from homology"/>
<dbReference type="Gene3D" id="2.60.40.790">
    <property type="match status" value="1"/>
</dbReference>
<dbReference type="PANTHER" id="PTHR11527">
    <property type="entry name" value="HEAT-SHOCK PROTEIN 20 FAMILY MEMBER"/>
    <property type="match status" value="1"/>
</dbReference>
<dbReference type="STRING" id="639004.SAMN04488239_12118"/>
<dbReference type="InterPro" id="IPR031107">
    <property type="entry name" value="Small_HSP"/>
</dbReference>
<dbReference type="Proteomes" id="UP000199628">
    <property type="component" value="Unassembled WGS sequence"/>
</dbReference>
<dbReference type="CDD" id="cd06464">
    <property type="entry name" value="ACD_sHsps-like"/>
    <property type="match status" value="1"/>
</dbReference>
<dbReference type="OrthoDB" id="9808910at2"/>
<dbReference type="AlphaFoldDB" id="A0A1G7DF85"/>
<dbReference type="PROSITE" id="PS01031">
    <property type="entry name" value="SHSP"/>
    <property type="match status" value="1"/>
</dbReference>
<evidence type="ECO:0000259" key="3">
    <source>
        <dbReference type="PROSITE" id="PS01031"/>
    </source>
</evidence>
<protein>
    <submittedName>
        <fullName evidence="4">Molecular chaperone IbpA, HSP20 family</fullName>
    </submittedName>
</protein>
<gene>
    <name evidence="4" type="ORF">SAMN04488239_12118</name>
</gene>
<accession>A0A1G7DF85</accession>
<dbReference type="InterPro" id="IPR008978">
    <property type="entry name" value="HSP20-like_chaperone"/>
</dbReference>
<evidence type="ECO:0000256" key="1">
    <source>
        <dbReference type="PROSITE-ProRule" id="PRU00285"/>
    </source>
</evidence>
<comment type="similarity">
    <text evidence="1 2">Belongs to the small heat shock protein (HSP20) family.</text>
</comment>
<keyword evidence="5" id="KW-1185">Reference proteome</keyword>